<reference evidence="6" key="1">
    <citation type="submission" date="2015-07" db="EMBL/GenBank/DDBJ databases">
        <title>Fjat-14235 jcm11544.</title>
        <authorList>
            <person name="Liu B."/>
            <person name="Wang J."/>
            <person name="Zhu Y."/>
            <person name="Liu G."/>
            <person name="Chen Q."/>
            <person name="Chen Z."/>
            <person name="Lan J."/>
            <person name="Che J."/>
            <person name="Ge C."/>
            <person name="Shi H."/>
            <person name="Pan Z."/>
            <person name="Liu X."/>
        </authorList>
    </citation>
    <scope>NUCLEOTIDE SEQUENCE [LARGE SCALE GENOMIC DNA]</scope>
    <source>
        <strain evidence="6">JCM 11544</strain>
    </source>
</reference>
<sequence>MIEVLKPGLLTTIQDLGRGGFQQFGVSVSGSIDPLAHKVANLLAGNDIDSALIEITLTGPHLRFHGHTLLSICGADFSPTINGVQHPLWKPLKVEEGDILRFGTPKEGCRAYLAVAGGIEVPEVMGSKSTYLRAGIGGYRGRALQKGDRLTVGTPSSLSIKMGNALTRNPTTDWSIPHELIDHSRSRAIRIMPGNEHGQFQEESREALFNQSYTVSPRSDRMGCRLSGPALQTETPRDMISEAVTTGTIQVPPDGQPIVLLADRQTTGGYPRIAEVASIDLPRVAQAKPGDELRFAPITHVEAQRLYLRRERQLRELRQGISLKYV</sequence>
<gene>
    <name evidence="5" type="ORF">AF331_15105</name>
</gene>
<name>A0A0M0G689_9BACI</name>
<dbReference type="InterPro" id="IPR052708">
    <property type="entry name" value="PxpC"/>
</dbReference>
<dbReference type="SMART" id="SM00797">
    <property type="entry name" value="AHS2"/>
    <property type="match status" value="1"/>
</dbReference>
<dbReference type="PANTHER" id="PTHR43309:SF5">
    <property type="entry name" value="5-OXOPROLINASE SUBUNIT C"/>
    <property type="match status" value="1"/>
</dbReference>
<evidence type="ECO:0000313" key="6">
    <source>
        <dbReference type="Proteomes" id="UP000037405"/>
    </source>
</evidence>
<evidence type="ECO:0000259" key="4">
    <source>
        <dbReference type="SMART" id="SM00797"/>
    </source>
</evidence>
<evidence type="ECO:0000313" key="5">
    <source>
        <dbReference type="EMBL" id="KON85283.1"/>
    </source>
</evidence>
<dbReference type="InterPro" id="IPR029000">
    <property type="entry name" value="Cyclophilin-like_dom_sf"/>
</dbReference>
<organism evidence="5 6">
    <name type="scientific">Rossellomorea marisflavi</name>
    <dbReference type="NCBI Taxonomy" id="189381"/>
    <lineage>
        <taxon>Bacteria</taxon>
        <taxon>Bacillati</taxon>
        <taxon>Bacillota</taxon>
        <taxon>Bacilli</taxon>
        <taxon>Bacillales</taxon>
        <taxon>Bacillaceae</taxon>
        <taxon>Rossellomorea</taxon>
    </lineage>
</organism>
<dbReference type="PATRIC" id="fig|189381.12.peg.3112"/>
<keyword evidence="1" id="KW-0547">Nucleotide-binding</keyword>
<evidence type="ECO:0000256" key="1">
    <source>
        <dbReference type="ARBA" id="ARBA00022741"/>
    </source>
</evidence>
<dbReference type="GO" id="GO:0016787">
    <property type="term" value="F:hydrolase activity"/>
    <property type="evidence" value="ECO:0007669"/>
    <property type="project" value="UniProtKB-KW"/>
</dbReference>
<keyword evidence="2" id="KW-0378">Hydrolase</keyword>
<dbReference type="SUPFAM" id="SSF50891">
    <property type="entry name" value="Cyclophilin-like"/>
    <property type="match status" value="1"/>
</dbReference>
<dbReference type="Gene3D" id="2.40.100.10">
    <property type="entry name" value="Cyclophilin-like"/>
    <property type="match status" value="1"/>
</dbReference>
<dbReference type="OrthoDB" id="9782422at2"/>
<comment type="caution">
    <text evidence="5">The sequence shown here is derived from an EMBL/GenBank/DDBJ whole genome shotgun (WGS) entry which is preliminary data.</text>
</comment>
<dbReference type="RefSeq" id="WP_053428879.1">
    <property type="nucleotide sequence ID" value="NZ_JAMQJB010000011.1"/>
</dbReference>
<dbReference type="PANTHER" id="PTHR43309">
    <property type="entry name" value="5-OXOPROLINASE SUBUNIT C"/>
    <property type="match status" value="1"/>
</dbReference>
<feature type="domain" description="Carboxyltransferase" evidence="4">
    <location>
        <begin position="23"/>
        <end position="313"/>
    </location>
</feature>
<dbReference type="NCBIfam" id="TIGR00724">
    <property type="entry name" value="urea_amlyse_rel"/>
    <property type="match status" value="1"/>
</dbReference>
<dbReference type="InterPro" id="IPR003778">
    <property type="entry name" value="CT_A_B"/>
</dbReference>
<dbReference type="EMBL" id="LGUE01000004">
    <property type="protein sequence ID" value="KON85283.1"/>
    <property type="molecule type" value="Genomic_DNA"/>
</dbReference>
<dbReference type="Proteomes" id="UP000037405">
    <property type="component" value="Unassembled WGS sequence"/>
</dbReference>
<dbReference type="STRING" id="189381.GCA_900166615_00887"/>
<dbReference type="GO" id="GO:0005524">
    <property type="term" value="F:ATP binding"/>
    <property type="evidence" value="ECO:0007669"/>
    <property type="project" value="UniProtKB-KW"/>
</dbReference>
<keyword evidence="3" id="KW-0067">ATP-binding</keyword>
<protein>
    <submittedName>
        <fullName evidence="5">KipI antagonist</fullName>
    </submittedName>
</protein>
<evidence type="ECO:0000256" key="2">
    <source>
        <dbReference type="ARBA" id="ARBA00022801"/>
    </source>
</evidence>
<dbReference type="AlphaFoldDB" id="A0A0M0G689"/>
<evidence type="ECO:0000256" key="3">
    <source>
        <dbReference type="ARBA" id="ARBA00022840"/>
    </source>
</evidence>
<dbReference type="Pfam" id="PF02626">
    <property type="entry name" value="CT_A_B"/>
    <property type="match status" value="1"/>
</dbReference>
<proteinExistence type="predicted"/>
<accession>A0A0M0G689</accession>
<keyword evidence="6" id="KW-1185">Reference proteome</keyword>